<evidence type="ECO:0000256" key="6">
    <source>
        <dbReference type="ARBA" id="ARBA00023170"/>
    </source>
</evidence>
<evidence type="ECO:0000256" key="2">
    <source>
        <dbReference type="ARBA" id="ARBA00022475"/>
    </source>
</evidence>
<comment type="subcellular location">
    <subcellularLocation>
        <location evidence="1">Cell membrane</location>
        <topology evidence="1">Multi-pass membrane protein</topology>
    </subcellularLocation>
</comment>
<keyword evidence="9" id="KW-0732">Signal</keyword>
<feature type="chain" id="PRO_5010222671" evidence="9">
    <location>
        <begin position="23"/>
        <end position="318"/>
    </location>
</feature>
<evidence type="ECO:0000256" key="5">
    <source>
        <dbReference type="ARBA" id="ARBA00023136"/>
    </source>
</evidence>
<dbReference type="GeneID" id="103521175"/>
<evidence type="ECO:0000313" key="10">
    <source>
        <dbReference type="Proteomes" id="UP000079169"/>
    </source>
</evidence>
<dbReference type="OMA" id="LTESTYI"/>
<sequence length="318" mass="36698">MLRNWSRSVVVCLYYLWHCALRDFFPCKKGISPESSYYRPKSPGLDSIILLELYRTMLSLPSSSILPLSSDHRVLLAFLYGFSFIVTNAFQGSLFTFISTPVYYPDVNTFAELDHSGLPLWTSSSGWDELFIEDPHLENLAKRIIRHNESSIRASASHFAGFQRINTHSRGLLRNIIQIRNARNVTRHLHVMRETLITYFISYVLLTESPYRNRIDQLLSYIDEAGLVQKWMTKMNRSLLARFTPLGHTVEKSANIFKLDDLRAPFMLLFAGLIISWVALAGELVVDRWRRHTKLRNLIGIVRNRRGRGHATPSLRIG</sequence>
<keyword evidence="7" id="KW-0325">Glycoprotein</keyword>
<keyword evidence="10" id="KW-1185">Reference proteome</keyword>
<keyword evidence="2" id="KW-1003">Cell membrane</keyword>
<evidence type="ECO:0000256" key="9">
    <source>
        <dbReference type="SAM" id="SignalP"/>
    </source>
</evidence>
<evidence type="ECO:0000256" key="8">
    <source>
        <dbReference type="SAM" id="Phobius"/>
    </source>
</evidence>
<evidence type="ECO:0000256" key="7">
    <source>
        <dbReference type="ARBA" id="ARBA00023180"/>
    </source>
</evidence>
<organism evidence="10 11">
    <name type="scientific">Diaphorina citri</name>
    <name type="common">Asian citrus psyllid</name>
    <dbReference type="NCBI Taxonomy" id="121845"/>
    <lineage>
        <taxon>Eukaryota</taxon>
        <taxon>Metazoa</taxon>
        <taxon>Ecdysozoa</taxon>
        <taxon>Arthropoda</taxon>
        <taxon>Hexapoda</taxon>
        <taxon>Insecta</taxon>
        <taxon>Pterygota</taxon>
        <taxon>Neoptera</taxon>
        <taxon>Paraneoptera</taxon>
        <taxon>Hemiptera</taxon>
        <taxon>Sternorrhyncha</taxon>
        <taxon>Psylloidea</taxon>
        <taxon>Psyllidae</taxon>
        <taxon>Diaphorininae</taxon>
        <taxon>Diaphorina</taxon>
    </lineage>
</organism>
<dbReference type="KEGG" id="dci:103521175"/>
<proteinExistence type="predicted"/>
<evidence type="ECO:0000256" key="4">
    <source>
        <dbReference type="ARBA" id="ARBA00022989"/>
    </source>
</evidence>
<dbReference type="PANTHER" id="PTHR42643">
    <property type="entry name" value="IONOTROPIC RECEPTOR 20A-RELATED"/>
    <property type="match status" value="1"/>
</dbReference>
<gene>
    <name evidence="11" type="primary">LOC103521175</name>
</gene>
<keyword evidence="5 8" id="KW-0472">Membrane</keyword>
<protein>
    <submittedName>
        <fullName evidence="11">Uncharacterized protein LOC103521175</fullName>
    </submittedName>
</protein>
<keyword evidence="3 8" id="KW-0812">Transmembrane</keyword>
<evidence type="ECO:0000256" key="1">
    <source>
        <dbReference type="ARBA" id="ARBA00004651"/>
    </source>
</evidence>
<feature type="signal peptide" evidence="9">
    <location>
        <begin position="1"/>
        <end position="22"/>
    </location>
</feature>
<dbReference type="AlphaFoldDB" id="A0A1S3DMH2"/>
<evidence type="ECO:0000313" key="11">
    <source>
        <dbReference type="RefSeq" id="XP_008484502.1"/>
    </source>
</evidence>
<keyword evidence="6" id="KW-0675">Receptor</keyword>
<reference evidence="11" key="1">
    <citation type="submission" date="2025-08" db="UniProtKB">
        <authorList>
            <consortium name="RefSeq"/>
        </authorList>
    </citation>
    <scope>IDENTIFICATION</scope>
</reference>
<evidence type="ECO:0000256" key="3">
    <source>
        <dbReference type="ARBA" id="ARBA00022692"/>
    </source>
</evidence>
<name>A0A1S3DMH2_DIACI</name>
<accession>A0A1S3DMH2</accession>
<dbReference type="STRING" id="121845.A0A1S3DMH2"/>
<dbReference type="PaxDb" id="121845-A0A1S3DMH2"/>
<dbReference type="RefSeq" id="XP_008484502.1">
    <property type="nucleotide sequence ID" value="XM_008486280.2"/>
</dbReference>
<dbReference type="GO" id="GO:0005886">
    <property type="term" value="C:plasma membrane"/>
    <property type="evidence" value="ECO:0007669"/>
    <property type="project" value="UniProtKB-SubCell"/>
</dbReference>
<feature type="transmembrane region" description="Helical" evidence="8">
    <location>
        <begin position="266"/>
        <end position="286"/>
    </location>
</feature>
<keyword evidence="4 8" id="KW-1133">Transmembrane helix</keyword>
<dbReference type="PANTHER" id="PTHR42643:SF38">
    <property type="entry name" value="IONOTROPIC RECEPTOR 100A"/>
    <property type="match status" value="1"/>
</dbReference>
<dbReference type="Proteomes" id="UP000079169">
    <property type="component" value="Unplaced"/>
</dbReference>
<dbReference type="InterPro" id="IPR052192">
    <property type="entry name" value="Insect_Ionotropic_Sensory_Rcpt"/>
</dbReference>
<dbReference type="SUPFAM" id="SSF53850">
    <property type="entry name" value="Periplasmic binding protein-like II"/>
    <property type="match status" value="1"/>
</dbReference>